<proteinExistence type="predicted"/>
<keyword evidence="2" id="KW-1185">Reference proteome</keyword>
<evidence type="ECO:0000313" key="2">
    <source>
        <dbReference type="Proteomes" id="UP000179636"/>
    </source>
</evidence>
<dbReference type="EMBL" id="MLHV01000016">
    <property type="protein sequence ID" value="OHT97081.1"/>
    <property type="molecule type" value="Genomic_DNA"/>
</dbReference>
<name>A0A1S1JZ50_9MYCO</name>
<accession>A0A1S1JZ50</accession>
<evidence type="ECO:0000313" key="1">
    <source>
        <dbReference type="EMBL" id="OHT97081.1"/>
    </source>
</evidence>
<reference evidence="1 2" key="1">
    <citation type="submission" date="2016-10" db="EMBL/GenBank/DDBJ databases">
        <title>Evaluation of Human, Animal and Environmental Mycobacterium chelonae Isolates by Core Genome Phylogenomic Analysis, Targeted Gene Comparison, and Anti-microbial Susceptibility Patterns: A Tale of Mistaken Identities.</title>
        <authorList>
            <person name="Fogelson S.B."/>
            <person name="Camus A.C."/>
            <person name="Lorenz W."/>
            <person name="Vasireddy R."/>
            <person name="Vasireddy S."/>
            <person name="Smith T."/>
            <person name="Brown-Elliott B.A."/>
            <person name="Wallace R.J.Jr."/>
            <person name="Hasan N.A."/>
            <person name="Reischl U."/>
            <person name="Sanchez S."/>
        </authorList>
    </citation>
    <scope>NUCLEOTIDE SEQUENCE [LARGE SCALE GENOMIC DNA]</scope>
    <source>
        <strain evidence="1 2">24999</strain>
    </source>
</reference>
<comment type="caution">
    <text evidence="1">The sequence shown here is derived from an EMBL/GenBank/DDBJ whole genome shotgun (WGS) entry which is preliminary data.</text>
</comment>
<organism evidence="1 2">
    <name type="scientific">Mycobacterium syngnathidarum</name>
    <dbReference type="NCBI Taxonomy" id="1908205"/>
    <lineage>
        <taxon>Bacteria</taxon>
        <taxon>Bacillati</taxon>
        <taxon>Actinomycetota</taxon>
        <taxon>Actinomycetes</taxon>
        <taxon>Mycobacteriales</taxon>
        <taxon>Mycobacteriaceae</taxon>
        <taxon>Mycobacterium</taxon>
    </lineage>
</organism>
<dbReference type="OrthoDB" id="4763355at2"/>
<dbReference type="Proteomes" id="UP000179636">
    <property type="component" value="Unassembled WGS sequence"/>
</dbReference>
<sequence length="193" mass="20239">MSDTTWWRQPATPEHAAAAALSAALIRVEPVRAQSARALYPLIAESSSGDGVAARRKAGPLSTLMQALIDSDLQCTDLALACEQWLMHPSADTGAALVVAAGSLETSPKEKELAWLCGAGIDVAMAEVALNGLRDASDAACSLIAAGCAQLIPRVWVARQLGVSRDALHRRIRATGADDWRHLLGAFASPCTT</sequence>
<dbReference type="AlphaFoldDB" id="A0A1S1JZ50"/>
<gene>
    <name evidence="1" type="ORF">BKG61_17450</name>
</gene>
<dbReference type="RefSeq" id="WP_019348815.1">
    <property type="nucleotide sequence ID" value="NZ_MLHV01000016.1"/>
</dbReference>
<protein>
    <submittedName>
        <fullName evidence="1">Uncharacterized protein</fullName>
    </submittedName>
</protein>